<proteinExistence type="predicted"/>
<protein>
    <submittedName>
        <fullName evidence="1">Uncharacterized protein</fullName>
    </submittedName>
</protein>
<organism evidence="1 2">
    <name type="scientific">Gossypium lobatum</name>
    <dbReference type="NCBI Taxonomy" id="34289"/>
    <lineage>
        <taxon>Eukaryota</taxon>
        <taxon>Viridiplantae</taxon>
        <taxon>Streptophyta</taxon>
        <taxon>Embryophyta</taxon>
        <taxon>Tracheophyta</taxon>
        <taxon>Spermatophyta</taxon>
        <taxon>Magnoliopsida</taxon>
        <taxon>eudicotyledons</taxon>
        <taxon>Gunneridae</taxon>
        <taxon>Pentapetalae</taxon>
        <taxon>rosids</taxon>
        <taxon>malvids</taxon>
        <taxon>Malvales</taxon>
        <taxon>Malvaceae</taxon>
        <taxon>Malvoideae</taxon>
        <taxon>Gossypium</taxon>
    </lineage>
</organism>
<dbReference type="EMBL" id="JABEZX010000002">
    <property type="protein sequence ID" value="MBA0549709.1"/>
    <property type="molecule type" value="Genomic_DNA"/>
</dbReference>
<evidence type="ECO:0000313" key="2">
    <source>
        <dbReference type="Proteomes" id="UP000593572"/>
    </source>
</evidence>
<keyword evidence="2" id="KW-1185">Reference proteome</keyword>
<reference evidence="1 2" key="1">
    <citation type="journal article" date="2019" name="Genome Biol. Evol.">
        <title>Insights into the evolution of the New World diploid cottons (Gossypium, subgenus Houzingenia) based on genome sequencing.</title>
        <authorList>
            <person name="Grover C.E."/>
            <person name="Arick M.A. 2nd"/>
            <person name="Thrash A."/>
            <person name="Conover J.L."/>
            <person name="Sanders W.S."/>
            <person name="Peterson D.G."/>
            <person name="Frelichowski J.E."/>
            <person name="Scheffler J.A."/>
            <person name="Scheffler B.E."/>
            <person name="Wendel J.F."/>
        </authorList>
    </citation>
    <scope>NUCLEOTIDE SEQUENCE [LARGE SCALE GENOMIC DNA]</scope>
    <source>
        <strain evidence="1">157</strain>
        <tissue evidence="1">Leaf</tissue>
    </source>
</reference>
<gene>
    <name evidence="1" type="ORF">Golob_020726</name>
</gene>
<dbReference type="AlphaFoldDB" id="A0A7J8LBG0"/>
<comment type="caution">
    <text evidence="1">The sequence shown here is derived from an EMBL/GenBank/DDBJ whole genome shotgun (WGS) entry which is preliminary data.</text>
</comment>
<name>A0A7J8LBG0_9ROSI</name>
<accession>A0A7J8LBG0</accession>
<dbReference type="Proteomes" id="UP000593572">
    <property type="component" value="Unassembled WGS sequence"/>
</dbReference>
<evidence type="ECO:0000313" key="1">
    <source>
        <dbReference type="EMBL" id="MBA0549709.1"/>
    </source>
</evidence>
<sequence>MLPISVQYSPIAHTRVDMIT</sequence>